<dbReference type="STRING" id="1121927.GOHSU_16_01070"/>
<dbReference type="Gene3D" id="3.40.50.410">
    <property type="entry name" value="von Willebrand factor, type A domain"/>
    <property type="match status" value="1"/>
</dbReference>
<dbReference type="InterPro" id="IPR002035">
    <property type="entry name" value="VWF_A"/>
</dbReference>
<gene>
    <name evidence="2" type="ORF">GOHSU_16_01070</name>
</gene>
<proteinExistence type="predicted"/>
<dbReference type="PROSITE" id="PS50234">
    <property type="entry name" value="VWFA"/>
    <property type="match status" value="1"/>
</dbReference>
<dbReference type="EMBL" id="BANT01000016">
    <property type="protein sequence ID" value="GAC57149.1"/>
    <property type="molecule type" value="Genomic_DNA"/>
</dbReference>
<dbReference type="SUPFAM" id="SSF53300">
    <property type="entry name" value="vWA-like"/>
    <property type="match status" value="1"/>
</dbReference>
<dbReference type="PROSITE" id="PS51257">
    <property type="entry name" value="PROKAR_LIPOPROTEIN"/>
    <property type="match status" value="1"/>
</dbReference>
<dbReference type="OrthoDB" id="4227770at2"/>
<dbReference type="PANTHER" id="PTHR10579">
    <property type="entry name" value="CALCIUM-ACTIVATED CHLORIDE CHANNEL REGULATOR"/>
    <property type="match status" value="1"/>
</dbReference>
<accession>L7L8A3</accession>
<protein>
    <recommendedName>
        <fullName evidence="1">VWFA domain-containing protein</fullName>
    </recommendedName>
</protein>
<dbReference type="InterPro" id="IPR051266">
    <property type="entry name" value="CLCR"/>
</dbReference>
<evidence type="ECO:0000313" key="2">
    <source>
        <dbReference type="EMBL" id="GAC57149.1"/>
    </source>
</evidence>
<name>L7L8A3_9ACTN</name>
<sequence>MTSLPRRILLLVVFLSTMLLVASCTEETGRATRAQPTAPTITQIAPTALIVDASDSMMVDDAPGPRIDAAKRAATGLVNALPDGSQVALLTYGTGTGTAPAEHAAGCQDVTTLVPLGPLDRTTVNDAIGKITPRGFTPISVSLRAAAEVLPANGKASIVLISDGEDTCQPPPCEVAGDLKRANDQLQISTVGFRTDGEASNQLRCIADVTGGLFVEAANEAQLAARLLATQDDSGASKINGAGLDGIDLGTSLADIRRQHSDFPADGKRDGDLVIYHWHDCDWGFTSEGTLTSIRPADSVRTIDGVGRDSTVDDAIRFYGDPLATTKNSDGTYTLTFDAGGNEAAYQVTTTGTDGGATIKHIVVCRCLPKKAADLPATPPTGLCSATHVTSKADYTHPHLGPMRLFTLTRGNAGSSDGNACIVAVPADGAPVVLKGMSVYEDSLDVADPVSDSTGNAFVNYNPGRYNGVYILVPTKTGFQPLTAQEYKKPTTGVRNFYYAELIGPGADGRYAIEQSANDCTPDCAGGTITKETFVWNGSDYVKK</sequence>
<keyword evidence="3" id="KW-1185">Reference proteome</keyword>
<organism evidence="2 3">
    <name type="scientific">Gordonia hirsuta DSM 44140 = NBRC 16056</name>
    <dbReference type="NCBI Taxonomy" id="1121927"/>
    <lineage>
        <taxon>Bacteria</taxon>
        <taxon>Bacillati</taxon>
        <taxon>Actinomycetota</taxon>
        <taxon>Actinomycetes</taxon>
        <taxon>Mycobacteriales</taxon>
        <taxon>Gordoniaceae</taxon>
        <taxon>Gordonia</taxon>
    </lineage>
</organism>
<comment type="caution">
    <text evidence="2">The sequence shown here is derived from an EMBL/GenBank/DDBJ whole genome shotgun (WGS) entry which is preliminary data.</text>
</comment>
<dbReference type="InterPro" id="IPR036465">
    <property type="entry name" value="vWFA_dom_sf"/>
</dbReference>
<evidence type="ECO:0000259" key="1">
    <source>
        <dbReference type="PROSITE" id="PS50234"/>
    </source>
</evidence>
<dbReference type="RefSeq" id="WP_005938711.1">
    <property type="nucleotide sequence ID" value="NZ_ATVK01000047.1"/>
</dbReference>
<dbReference type="Proteomes" id="UP000053405">
    <property type="component" value="Unassembled WGS sequence"/>
</dbReference>
<reference evidence="2 3" key="1">
    <citation type="submission" date="2012-12" db="EMBL/GenBank/DDBJ databases">
        <title>Whole genome shotgun sequence of Gordonia hirsuta NBRC 16056.</title>
        <authorList>
            <person name="Isaki-Nakamura S."/>
            <person name="Hosoyama A."/>
            <person name="Tsuchikane K."/>
            <person name="Katsumata H."/>
            <person name="Baba S."/>
            <person name="Yamazaki S."/>
            <person name="Fujita N."/>
        </authorList>
    </citation>
    <scope>NUCLEOTIDE SEQUENCE [LARGE SCALE GENOMIC DNA]</scope>
    <source>
        <strain evidence="2 3">NBRC 16056</strain>
    </source>
</reference>
<evidence type="ECO:0000313" key="3">
    <source>
        <dbReference type="Proteomes" id="UP000053405"/>
    </source>
</evidence>
<dbReference type="PANTHER" id="PTHR10579:SF43">
    <property type="entry name" value="ZINC FINGER (C3HC4-TYPE RING FINGER) FAMILY PROTEIN"/>
    <property type="match status" value="1"/>
</dbReference>
<feature type="domain" description="VWFA" evidence="1">
    <location>
        <begin position="46"/>
        <end position="247"/>
    </location>
</feature>
<dbReference type="SMART" id="SM00327">
    <property type="entry name" value="VWA"/>
    <property type="match status" value="1"/>
</dbReference>
<dbReference type="Pfam" id="PF13519">
    <property type="entry name" value="VWA_2"/>
    <property type="match status" value="1"/>
</dbReference>
<dbReference type="eggNOG" id="COG2304">
    <property type="taxonomic scope" value="Bacteria"/>
</dbReference>
<dbReference type="AlphaFoldDB" id="L7L8A3"/>